<gene>
    <name evidence="2" type="ORF">ALC57_16765</name>
</gene>
<organism evidence="2 3">
    <name type="scientific">Trachymyrmex cornetzi</name>
    <dbReference type="NCBI Taxonomy" id="471704"/>
    <lineage>
        <taxon>Eukaryota</taxon>
        <taxon>Metazoa</taxon>
        <taxon>Ecdysozoa</taxon>
        <taxon>Arthropoda</taxon>
        <taxon>Hexapoda</taxon>
        <taxon>Insecta</taxon>
        <taxon>Pterygota</taxon>
        <taxon>Neoptera</taxon>
        <taxon>Endopterygota</taxon>
        <taxon>Hymenoptera</taxon>
        <taxon>Apocrita</taxon>
        <taxon>Aculeata</taxon>
        <taxon>Formicoidea</taxon>
        <taxon>Formicidae</taxon>
        <taxon>Myrmicinae</taxon>
        <taxon>Trachymyrmex</taxon>
    </lineage>
</organism>
<accession>A0A151IUJ8</accession>
<feature type="region of interest" description="Disordered" evidence="1">
    <location>
        <begin position="22"/>
        <end position="49"/>
    </location>
</feature>
<evidence type="ECO:0000256" key="1">
    <source>
        <dbReference type="SAM" id="MobiDB-lite"/>
    </source>
</evidence>
<proteinExistence type="predicted"/>
<dbReference type="Proteomes" id="UP000078492">
    <property type="component" value="Unassembled WGS sequence"/>
</dbReference>
<evidence type="ECO:0000313" key="3">
    <source>
        <dbReference type="Proteomes" id="UP000078492"/>
    </source>
</evidence>
<sequence>MGRLRTSFSCVRDDSIRARDVPLSDAEDCNRRSRQKNHSPATMLEEGRRRVMREELPPAYRPPLKQTGGILVEIPGEPDAWRLINYRSAEDRSSLCFKCGQGGHRSFLGARPSCPVCTSRG</sequence>
<protein>
    <submittedName>
        <fullName evidence="2">Uncharacterized protein</fullName>
    </submittedName>
</protein>
<evidence type="ECO:0000313" key="2">
    <source>
        <dbReference type="EMBL" id="KYN11106.1"/>
    </source>
</evidence>
<name>A0A151IUJ8_9HYME</name>
<keyword evidence="3" id="KW-1185">Reference proteome</keyword>
<dbReference type="EMBL" id="KQ980956">
    <property type="protein sequence ID" value="KYN11106.1"/>
    <property type="molecule type" value="Genomic_DNA"/>
</dbReference>
<dbReference type="AlphaFoldDB" id="A0A151IUJ8"/>
<reference evidence="2 3" key="1">
    <citation type="submission" date="2015-09" db="EMBL/GenBank/DDBJ databases">
        <title>Trachymyrmex cornetzi WGS genome.</title>
        <authorList>
            <person name="Nygaard S."/>
            <person name="Hu H."/>
            <person name="Boomsma J."/>
            <person name="Zhang G."/>
        </authorList>
    </citation>
    <scope>NUCLEOTIDE SEQUENCE [LARGE SCALE GENOMIC DNA]</scope>
    <source>
        <strain evidence="2">Tcor2-1</strain>
        <tissue evidence="2">Whole body</tissue>
    </source>
</reference>